<dbReference type="eggNOG" id="ENOG5033ZG5">
    <property type="taxonomic scope" value="Bacteria"/>
</dbReference>
<feature type="transmembrane region" description="Helical" evidence="1">
    <location>
        <begin position="28"/>
        <end position="49"/>
    </location>
</feature>
<evidence type="ECO:0000313" key="3">
    <source>
        <dbReference type="Proteomes" id="UP000007882"/>
    </source>
</evidence>
<keyword evidence="3" id="KW-1185">Reference proteome</keyword>
<accession>I0H8D9</accession>
<keyword evidence="1" id="KW-0472">Membrane</keyword>
<evidence type="ECO:0000256" key="1">
    <source>
        <dbReference type="SAM" id="Phobius"/>
    </source>
</evidence>
<feature type="transmembrane region" description="Helical" evidence="1">
    <location>
        <begin position="69"/>
        <end position="100"/>
    </location>
</feature>
<name>I0H8D9_ACTM4</name>
<protein>
    <submittedName>
        <fullName evidence="2">Uncharacterized protein</fullName>
    </submittedName>
</protein>
<feature type="transmembrane region" description="Helical" evidence="1">
    <location>
        <begin position="112"/>
        <end position="131"/>
    </location>
</feature>
<reference evidence="2 3" key="1">
    <citation type="submission" date="2012-02" db="EMBL/GenBank/DDBJ databases">
        <title>Complete genome sequence of Actinoplanes missouriensis 431 (= NBRC 102363).</title>
        <authorList>
            <person name="Ohnishi Y."/>
            <person name="Ishikawa J."/>
            <person name="Sekine M."/>
            <person name="Hosoyama A."/>
            <person name="Harada T."/>
            <person name="Narita H."/>
            <person name="Hata T."/>
            <person name="Konno Y."/>
            <person name="Tutikane K."/>
            <person name="Fujita N."/>
            <person name="Horinouchi S."/>
            <person name="Hayakawa M."/>
        </authorList>
    </citation>
    <scope>NUCLEOTIDE SEQUENCE [LARGE SCALE GENOMIC DNA]</scope>
    <source>
        <strain evidence="3">ATCC 14538 / DSM 43046 / CBS 188.64 / JCM 3121 / NBRC 102363 / NCIMB 12654 / NRRL B-3342 / UNCC 431</strain>
    </source>
</reference>
<dbReference type="PATRIC" id="fig|512565.3.peg.4042"/>
<dbReference type="OrthoDB" id="3405519at2"/>
<dbReference type="HOGENOM" id="CLU_1029084_0_0_11"/>
<dbReference type="Proteomes" id="UP000007882">
    <property type="component" value="Chromosome"/>
</dbReference>
<dbReference type="KEGG" id="ams:AMIS_40560"/>
<sequence>MAPEVLPMRPMTAGELLDAGAALLRRRAWPLLAIAAPLVAAEQLILAGLRDRAGLTPPAFLPDFGDLGGWWLVVAAGFGMEAAIVALLGGYAGVAAGSALTGARARLLSRPGAVLATATVAGVVSAFAAYFGFVPWLIVYGLIGMATPALTLGRARHPFRRSARLATRDGLRPALIRLLGYGSWFVVRFALGTGWVAIASQIGWTVDDGVVAWVVPIAWGLANTVAYPALACLDAAMLVETRIRSEGLDIEIGRERARGGDGSAALVDAA</sequence>
<feature type="transmembrane region" description="Helical" evidence="1">
    <location>
        <begin position="137"/>
        <end position="153"/>
    </location>
</feature>
<evidence type="ECO:0000313" key="2">
    <source>
        <dbReference type="EMBL" id="BAL89276.1"/>
    </source>
</evidence>
<dbReference type="EMBL" id="AP012319">
    <property type="protein sequence ID" value="BAL89276.1"/>
    <property type="molecule type" value="Genomic_DNA"/>
</dbReference>
<keyword evidence="1" id="KW-1133">Transmembrane helix</keyword>
<dbReference type="AlphaFoldDB" id="I0H8D9"/>
<proteinExistence type="predicted"/>
<dbReference type="STRING" id="512565.AMIS_40560"/>
<feature type="transmembrane region" description="Helical" evidence="1">
    <location>
        <begin position="210"/>
        <end position="233"/>
    </location>
</feature>
<dbReference type="RefSeq" id="WP_014444170.1">
    <property type="nucleotide sequence ID" value="NC_017093.1"/>
</dbReference>
<organism evidence="2 3">
    <name type="scientific">Actinoplanes missouriensis (strain ATCC 14538 / DSM 43046 / CBS 188.64 / JCM 3121 / NBRC 102363 / NCIMB 12654 / NRRL B-3342 / UNCC 431)</name>
    <dbReference type="NCBI Taxonomy" id="512565"/>
    <lineage>
        <taxon>Bacteria</taxon>
        <taxon>Bacillati</taxon>
        <taxon>Actinomycetota</taxon>
        <taxon>Actinomycetes</taxon>
        <taxon>Micromonosporales</taxon>
        <taxon>Micromonosporaceae</taxon>
        <taxon>Actinoplanes</taxon>
    </lineage>
</organism>
<gene>
    <name evidence="2" type="ordered locus">AMIS_40560</name>
</gene>
<keyword evidence="1" id="KW-0812">Transmembrane</keyword>
<feature type="transmembrane region" description="Helical" evidence="1">
    <location>
        <begin position="174"/>
        <end position="198"/>
    </location>
</feature>